<evidence type="ECO:0000256" key="5">
    <source>
        <dbReference type="ARBA" id="ARBA00022895"/>
    </source>
</evidence>
<organism evidence="10 11">
    <name type="scientific">Ricinus communis</name>
    <name type="common">Castor bean</name>
    <dbReference type="NCBI Taxonomy" id="3988"/>
    <lineage>
        <taxon>Eukaryota</taxon>
        <taxon>Viridiplantae</taxon>
        <taxon>Streptophyta</taxon>
        <taxon>Embryophyta</taxon>
        <taxon>Tracheophyta</taxon>
        <taxon>Spermatophyta</taxon>
        <taxon>Magnoliopsida</taxon>
        <taxon>eudicotyledons</taxon>
        <taxon>Gunneridae</taxon>
        <taxon>Pentapetalae</taxon>
        <taxon>rosids</taxon>
        <taxon>fabids</taxon>
        <taxon>Malpighiales</taxon>
        <taxon>Euphorbiaceae</taxon>
        <taxon>Acalyphoideae</taxon>
        <taxon>Acalypheae</taxon>
        <taxon>Ricinus</taxon>
    </lineage>
</organism>
<keyword evidence="7" id="KW-0539">Nucleus</keyword>
<keyword evidence="6" id="KW-0238">DNA-binding</keyword>
<dbReference type="FunCoup" id="B9SFH6">
    <property type="interactions" value="14"/>
</dbReference>
<evidence type="ECO:0000256" key="6">
    <source>
        <dbReference type="ARBA" id="ARBA00023125"/>
    </source>
</evidence>
<dbReference type="AlphaFoldDB" id="B9SFH6"/>
<keyword evidence="4" id="KW-0158">Chromosome</keyword>
<evidence type="ECO:0000313" key="10">
    <source>
        <dbReference type="EMBL" id="EEF37588.1"/>
    </source>
</evidence>
<dbReference type="GO" id="GO:0005634">
    <property type="term" value="C:nucleus"/>
    <property type="evidence" value="ECO:0007669"/>
    <property type="project" value="UniProtKB-SubCell"/>
</dbReference>
<reference evidence="11" key="1">
    <citation type="journal article" date="2010" name="Nat. Biotechnol.">
        <title>Draft genome sequence of the oilseed species Ricinus communis.</title>
        <authorList>
            <person name="Chan A.P."/>
            <person name="Crabtree J."/>
            <person name="Zhao Q."/>
            <person name="Lorenzi H."/>
            <person name="Orvis J."/>
            <person name="Puiu D."/>
            <person name="Melake-Berhan A."/>
            <person name="Jones K.M."/>
            <person name="Redman J."/>
            <person name="Chen G."/>
            <person name="Cahoon E.B."/>
            <person name="Gedil M."/>
            <person name="Stanke M."/>
            <person name="Haas B.J."/>
            <person name="Wortman J.R."/>
            <person name="Fraser-Liggett C.M."/>
            <person name="Ravel J."/>
            <person name="Rabinowicz P.D."/>
        </authorList>
    </citation>
    <scope>NUCLEOTIDE SEQUENCE [LARGE SCALE GENOMIC DNA]</scope>
    <source>
        <strain evidence="11">cv. Hale</strain>
    </source>
</reference>
<dbReference type="PANTHER" id="PTHR13989">
    <property type="entry name" value="REPLICATION PROTEIN A-RELATED"/>
    <property type="match status" value="1"/>
</dbReference>
<evidence type="ECO:0000259" key="9">
    <source>
        <dbReference type="Pfam" id="PF01336"/>
    </source>
</evidence>
<dbReference type="Pfam" id="PF01336">
    <property type="entry name" value="tRNA_anti-codon"/>
    <property type="match status" value="1"/>
</dbReference>
<dbReference type="STRING" id="3988.B9SFH6"/>
<evidence type="ECO:0000256" key="2">
    <source>
        <dbReference type="ARBA" id="ARBA00004574"/>
    </source>
</evidence>
<dbReference type="Gene3D" id="2.40.50.140">
    <property type="entry name" value="Nucleic acid-binding proteins"/>
    <property type="match status" value="1"/>
</dbReference>
<dbReference type="EMBL" id="EQ973945">
    <property type="protein sequence ID" value="EEF37588.1"/>
    <property type="molecule type" value="Genomic_DNA"/>
</dbReference>
<evidence type="ECO:0000256" key="7">
    <source>
        <dbReference type="ARBA" id="ARBA00023242"/>
    </source>
</evidence>
<dbReference type="eggNOG" id="KOG3108">
    <property type="taxonomic scope" value="Eukaryota"/>
</dbReference>
<dbReference type="SUPFAM" id="SSF50249">
    <property type="entry name" value="Nucleic acid-binding proteins"/>
    <property type="match status" value="1"/>
</dbReference>
<protein>
    <recommendedName>
        <fullName evidence="3">CST complex subunit STN1</fullName>
    </recommendedName>
    <alternativeName>
        <fullName evidence="8">Suppressor of cdc thirteen homolog</fullName>
    </alternativeName>
</protein>
<dbReference type="GO" id="GO:0000781">
    <property type="term" value="C:chromosome, telomeric region"/>
    <property type="evidence" value="ECO:0007669"/>
    <property type="project" value="UniProtKB-SubCell"/>
</dbReference>
<name>B9SFH6_RICCO</name>
<evidence type="ECO:0000256" key="8">
    <source>
        <dbReference type="ARBA" id="ARBA00030039"/>
    </source>
</evidence>
<keyword evidence="5" id="KW-0779">Telomere</keyword>
<dbReference type="PANTHER" id="PTHR13989:SF33">
    <property type="entry name" value="CST COMPLEX SUBUNIT STN1"/>
    <property type="match status" value="1"/>
</dbReference>
<dbReference type="GO" id="GO:0042162">
    <property type="term" value="F:telomeric DNA binding"/>
    <property type="evidence" value="ECO:0000318"/>
    <property type="project" value="GO_Central"/>
</dbReference>
<gene>
    <name evidence="10" type="ORF">RCOM_0646320</name>
</gene>
<evidence type="ECO:0000256" key="4">
    <source>
        <dbReference type="ARBA" id="ARBA00022454"/>
    </source>
</evidence>
<dbReference type="OMA" id="ECYDLPP"/>
<keyword evidence="11" id="KW-1185">Reference proteome</keyword>
<evidence type="ECO:0000313" key="11">
    <source>
        <dbReference type="Proteomes" id="UP000008311"/>
    </source>
</evidence>
<comment type="subcellular location">
    <subcellularLocation>
        <location evidence="2">Chromosome</location>
        <location evidence="2">Telomere</location>
    </subcellularLocation>
    <subcellularLocation>
        <location evidence="1">Nucleus</location>
    </subcellularLocation>
</comment>
<accession>B9SFH6</accession>
<evidence type="ECO:0000256" key="3">
    <source>
        <dbReference type="ARBA" id="ARBA00017411"/>
    </source>
</evidence>
<feature type="domain" description="OB" evidence="9">
    <location>
        <begin position="46"/>
        <end position="135"/>
    </location>
</feature>
<dbReference type="InterPro" id="IPR040260">
    <property type="entry name" value="RFA2-like"/>
</dbReference>
<dbReference type="InParanoid" id="B9SFH6"/>
<dbReference type="KEGG" id="rcu:8275423"/>
<evidence type="ECO:0000256" key="1">
    <source>
        <dbReference type="ARBA" id="ARBA00004123"/>
    </source>
</evidence>
<dbReference type="InterPro" id="IPR012340">
    <property type="entry name" value="NA-bd_OB-fold"/>
</dbReference>
<dbReference type="Proteomes" id="UP000008311">
    <property type="component" value="Unassembled WGS sequence"/>
</dbReference>
<sequence length="166" mass="18538">MDQKFQNIHVKLLALDLVSLTQTPPFSPSDPISFSHANKSFSRAEILGIVTSCEHKPHKFLKFTIDDGTGCVSCILWLNQLTSPYFSRRSTPAVRLIASTATHFASLIKIGVVARVRGRITSYRGTVQITASDVVIERDPNAEIFHWLQCVKLARSCYHVNASPRK</sequence>
<proteinExistence type="predicted"/>
<dbReference type="OrthoDB" id="77828at2759"/>
<dbReference type="InterPro" id="IPR004365">
    <property type="entry name" value="NA-bd_OB_tRNA"/>
</dbReference>